<organism evidence="9 10">
    <name type="scientific">Meloidogyne graminicola</name>
    <dbReference type="NCBI Taxonomy" id="189291"/>
    <lineage>
        <taxon>Eukaryota</taxon>
        <taxon>Metazoa</taxon>
        <taxon>Ecdysozoa</taxon>
        <taxon>Nematoda</taxon>
        <taxon>Chromadorea</taxon>
        <taxon>Rhabditida</taxon>
        <taxon>Tylenchina</taxon>
        <taxon>Tylenchomorpha</taxon>
        <taxon>Tylenchoidea</taxon>
        <taxon>Meloidogynidae</taxon>
        <taxon>Meloidogyninae</taxon>
        <taxon>Meloidogyne</taxon>
    </lineage>
</organism>
<keyword evidence="5 8" id="KW-0472">Membrane</keyword>
<keyword evidence="4 8" id="KW-1133">Transmembrane helix</keyword>
<keyword evidence="6" id="KW-0325">Glycoprotein</keyword>
<dbReference type="GO" id="GO:0016020">
    <property type="term" value="C:membrane"/>
    <property type="evidence" value="ECO:0007669"/>
    <property type="project" value="UniProtKB-SubCell"/>
</dbReference>
<keyword evidence="10" id="KW-1185">Reference proteome</keyword>
<dbReference type="OrthoDB" id="5794427at2759"/>
<accession>A0A8T0A208</accession>
<evidence type="ECO:0000256" key="6">
    <source>
        <dbReference type="ARBA" id="ARBA00023180"/>
    </source>
</evidence>
<dbReference type="Proteomes" id="UP000605970">
    <property type="component" value="Unassembled WGS sequence"/>
</dbReference>
<dbReference type="PANTHER" id="PTHR32178:SF6">
    <property type="entry name" value="IG-LIKE DOMAIN-CONTAINING PROTEIN"/>
    <property type="match status" value="1"/>
</dbReference>
<evidence type="ECO:0000256" key="7">
    <source>
        <dbReference type="SAM" id="Coils"/>
    </source>
</evidence>
<evidence type="ECO:0000256" key="4">
    <source>
        <dbReference type="ARBA" id="ARBA00022989"/>
    </source>
</evidence>
<dbReference type="InterPro" id="IPR039311">
    <property type="entry name" value="FAM187A/B"/>
</dbReference>
<keyword evidence="2 8" id="KW-0812">Transmembrane</keyword>
<sequence length="583" mass="68686">MILPSIFYILLLILLNIVIIFCYVNPPQWVMQLKSDRYKFNEKCMDRQKDELERFGLQPLKAIVALENSSLWLRCFECLHPDDADELEDKWKPSPSAIGRRVQKMLKFIKEKIAQSRKHKRRPTFTDELANYYWQKHIPEINEWKNATHTFDEKGRGMQEEVMDFIDRIFAKNEDKKSKFGEFRNIFIGDHYELELRKLNSVDHGGWYRCVARQKVVENEQVKTTKKPRKKKVKKLIKKLKENNKREIKDLNNKKDISQIQFIEVVKTIKIKMEYVNKSKDSCANKEANLWNCSQLPPIEKTETEINFENFLFYNKFDDFLEVYGHTTEWSQCNKCGKKNFGEIRRTVQCYIRRKPISIISISDYSEEGLDIFLLFGELPCLSSLIPSEVIENLDTELLTIFEEFTECRISCKNAGTKDLLGRNLTLEEEGKVEVVEYIEPGEFTTDERLPPLAPPIIRRTIFETEGQPLLLDCSNQDGNPINWRRNFVDLNSSYIFFNETKYSKNNEQRIQLTTNGQLIIHSIISSDVFPSGHILRTFRILYVAGDKTKDFLEKVTIVFRVILFFYLLVLMIDLLSRHAPNI</sequence>
<dbReference type="PANTHER" id="PTHR32178">
    <property type="entry name" value="FAM187"/>
    <property type="match status" value="1"/>
</dbReference>
<evidence type="ECO:0000256" key="1">
    <source>
        <dbReference type="ARBA" id="ARBA00004479"/>
    </source>
</evidence>
<comment type="subcellular location">
    <subcellularLocation>
        <location evidence="1">Membrane</location>
        <topology evidence="1">Single-pass type I membrane protein</topology>
    </subcellularLocation>
</comment>
<evidence type="ECO:0000256" key="2">
    <source>
        <dbReference type="ARBA" id="ARBA00022692"/>
    </source>
</evidence>
<evidence type="ECO:0000256" key="8">
    <source>
        <dbReference type="SAM" id="Phobius"/>
    </source>
</evidence>
<feature type="coiled-coil region" evidence="7">
    <location>
        <begin position="230"/>
        <end position="261"/>
    </location>
</feature>
<feature type="transmembrane region" description="Helical" evidence="8">
    <location>
        <begin position="558"/>
        <end position="577"/>
    </location>
</feature>
<comment type="caution">
    <text evidence="9">The sequence shown here is derived from an EMBL/GenBank/DDBJ whole genome shotgun (WGS) entry which is preliminary data.</text>
</comment>
<protein>
    <submittedName>
        <fullName evidence="9">Ig-like domain-containing protein</fullName>
    </submittedName>
</protein>
<gene>
    <name evidence="9" type="ORF">Mgra_00001293</name>
</gene>
<keyword evidence="7" id="KW-0175">Coiled coil</keyword>
<reference evidence="9" key="1">
    <citation type="journal article" date="2020" name="Ecol. Evol.">
        <title>Genome structure and content of the rice root-knot nematode (Meloidogyne graminicola).</title>
        <authorList>
            <person name="Phan N.T."/>
            <person name="Danchin E.G.J."/>
            <person name="Klopp C."/>
            <person name="Perfus-Barbeoch L."/>
            <person name="Kozlowski D.K."/>
            <person name="Koutsovoulos G.D."/>
            <person name="Lopez-Roques C."/>
            <person name="Bouchez O."/>
            <person name="Zahm M."/>
            <person name="Besnard G."/>
            <person name="Bellafiore S."/>
        </authorList>
    </citation>
    <scope>NUCLEOTIDE SEQUENCE</scope>
    <source>
        <strain evidence="9">VN-18</strain>
    </source>
</reference>
<evidence type="ECO:0000313" key="9">
    <source>
        <dbReference type="EMBL" id="KAF7639329.1"/>
    </source>
</evidence>
<dbReference type="AlphaFoldDB" id="A0A8T0A208"/>
<evidence type="ECO:0000256" key="3">
    <source>
        <dbReference type="ARBA" id="ARBA00022729"/>
    </source>
</evidence>
<proteinExistence type="predicted"/>
<dbReference type="EMBL" id="JABEBT010000006">
    <property type="protein sequence ID" value="KAF7639329.1"/>
    <property type="molecule type" value="Genomic_DNA"/>
</dbReference>
<evidence type="ECO:0000313" key="10">
    <source>
        <dbReference type="Proteomes" id="UP000605970"/>
    </source>
</evidence>
<keyword evidence="3" id="KW-0732">Signal</keyword>
<name>A0A8T0A208_9BILA</name>
<feature type="transmembrane region" description="Helical" evidence="8">
    <location>
        <begin position="6"/>
        <end position="24"/>
    </location>
</feature>
<evidence type="ECO:0000256" key="5">
    <source>
        <dbReference type="ARBA" id="ARBA00023136"/>
    </source>
</evidence>